<dbReference type="InterPro" id="IPR017871">
    <property type="entry name" value="ABC_transporter-like_CS"/>
</dbReference>
<dbReference type="SUPFAM" id="SSF50331">
    <property type="entry name" value="MOP-like"/>
    <property type="match status" value="1"/>
</dbReference>
<dbReference type="SMART" id="SM00382">
    <property type="entry name" value="AAA"/>
    <property type="match status" value="1"/>
</dbReference>
<comment type="caution">
    <text evidence="5">The sequence shown here is derived from an EMBL/GenBank/DDBJ whole genome shotgun (WGS) entry which is preliminary data.</text>
</comment>
<proteinExistence type="predicted"/>
<evidence type="ECO:0000256" key="3">
    <source>
        <dbReference type="ARBA" id="ARBA00022840"/>
    </source>
</evidence>
<dbReference type="Gene3D" id="2.40.50.100">
    <property type="match status" value="1"/>
</dbReference>
<dbReference type="GO" id="GO:0016887">
    <property type="term" value="F:ATP hydrolysis activity"/>
    <property type="evidence" value="ECO:0007669"/>
    <property type="project" value="InterPro"/>
</dbReference>
<dbReference type="PROSITE" id="PS00211">
    <property type="entry name" value="ABC_TRANSPORTER_1"/>
    <property type="match status" value="1"/>
</dbReference>
<dbReference type="Proteomes" id="UP000642748">
    <property type="component" value="Unassembled WGS sequence"/>
</dbReference>
<dbReference type="PROSITE" id="PS50893">
    <property type="entry name" value="ABC_TRANSPORTER_2"/>
    <property type="match status" value="1"/>
</dbReference>
<organism evidence="5 6">
    <name type="scientific">Rugosimonospora africana</name>
    <dbReference type="NCBI Taxonomy" id="556532"/>
    <lineage>
        <taxon>Bacteria</taxon>
        <taxon>Bacillati</taxon>
        <taxon>Actinomycetota</taxon>
        <taxon>Actinomycetes</taxon>
        <taxon>Micromonosporales</taxon>
        <taxon>Micromonosporaceae</taxon>
        <taxon>Rugosimonospora</taxon>
    </lineage>
</organism>
<reference evidence="5" key="1">
    <citation type="submission" date="2021-01" db="EMBL/GenBank/DDBJ databases">
        <title>Whole genome shotgun sequence of Rugosimonospora africana NBRC 104875.</title>
        <authorList>
            <person name="Komaki H."/>
            <person name="Tamura T."/>
        </authorList>
    </citation>
    <scope>NUCLEOTIDE SEQUENCE</scope>
    <source>
        <strain evidence="5">NBRC 104875</strain>
    </source>
</reference>
<dbReference type="GO" id="GO:0140359">
    <property type="term" value="F:ABC-type transporter activity"/>
    <property type="evidence" value="ECO:0007669"/>
    <property type="project" value="UniProtKB-ARBA"/>
</dbReference>
<accession>A0A8J3QZS1</accession>
<evidence type="ECO:0000313" key="5">
    <source>
        <dbReference type="EMBL" id="GIH20340.1"/>
    </source>
</evidence>
<dbReference type="GO" id="GO:0055052">
    <property type="term" value="C:ATP-binding cassette (ABC) transporter complex, substrate-binding subunit-containing"/>
    <property type="evidence" value="ECO:0007669"/>
    <property type="project" value="TreeGrafter"/>
</dbReference>
<gene>
    <name evidence="5" type="ORF">Raf01_85120</name>
</gene>
<keyword evidence="6" id="KW-1185">Reference proteome</keyword>
<dbReference type="EMBL" id="BONZ01000093">
    <property type="protein sequence ID" value="GIH20340.1"/>
    <property type="molecule type" value="Genomic_DNA"/>
</dbReference>
<dbReference type="PANTHER" id="PTHR43875">
    <property type="entry name" value="MALTODEXTRIN IMPORT ATP-BINDING PROTEIN MSMX"/>
    <property type="match status" value="1"/>
</dbReference>
<dbReference type="InterPro" id="IPR003439">
    <property type="entry name" value="ABC_transporter-like_ATP-bd"/>
</dbReference>
<dbReference type="Gene3D" id="2.40.50.140">
    <property type="entry name" value="Nucleic acid-binding proteins"/>
    <property type="match status" value="1"/>
</dbReference>
<dbReference type="PANTHER" id="PTHR43875:SF1">
    <property type="entry name" value="OSMOPROTECTIVE COMPOUNDS UPTAKE ATP-BINDING PROTEIN GGTA"/>
    <property type="match status" value="1"/>
</dbReference>
<sequence>MVAAIALSGVTKVYADGTVAVDGVDLEVAEGEFVTLLGPTGCGKSTILRIVAGLETATSGEVWLGGRPVDEAGARDRRVSMVFQDFALYPHLTAGQNIAFPLHTEHVDDATIATQVAEVARLVGVEELLHRKPIQLSGGQRQRVAMARAIVRKPGALLLDEPLSNVDAAVRADLRAEISSITRTLHVGTLYVTHDQTEAMTMADRIAVMRRGRIEQIGSPSQVYSDPQRLFVAAFLGTPRTSLLQAAVYVRTGEEAILDLGEQVISTPWSDPRAGALAAYHTARITVGMRPDALTVVPPSTPGALHGRVQHVEHLGNEAIAVVDVGGVPTAAALSQLELPDAPGLLAETLAEEPAQSHGVDALRGTLARLRPHPHPGPVPATARTRYGFYPVYERDERSPSSLGGTVSARFPLPVPAPRPGDALALAVDLNQVFLFDHQGDRIRLPNR</sequence>
<keyword evidence="3 5" id="KW-0067">ATP-binding</keyword>
<dbReference type="InterPro" id="IPR013611">
    <property type="entry name" value="Transp-assoc_OB_typ2"/>
</dbReference>
<dbReference type="Pfam" id="PF00005">
    <property type="entry name" value="ABC_tran"/>
    <property type="match status" value="1"/>
</dbReference>
<protein>
    <submittedName>
        <fullName evidence="5">Sugar ABC transporter ATP-binding protein</fullName>
    </submittedName>
</protein>
<keyword evidence="2" id="KW-0547">Nucleotide-binding</keyword>
<dbReference type="Gene3D" id="3.40.50.300">
    <property type="entry name" value="P-loop containing nucleotide triphosphate hydrolases"/>
    <property type="match status" value="1"/>
</dbReference>
<evidence type="ECO:0000256" key="1">
    <source>
        <dbReference type="ARBA" id="ARBA00022448"/>
    </source>
</evidence>
<dbReference type="RefSeq" id="WP_239134400.1">
    <property type="nucleotide sequence ID" value="NZ_BONZ01000093.1"/>
</dbReference>
<dbReference type="SUPFAM" id="SSF52540">
    <property type="entry name" value="P-loop containing nucleoside triphosphate hydrolases"/>
    <property type="match status" value="1"/>
</dbReference>
<dbReference type="GO" id="GO:0005524">
    <property type="term" value="F:ATP binding"/>
    <property type="evidence" value="ECO:0007669"/>
    <property type="project" value="UniProtKB-KW"/>
</dbReference>
<evidence type="ECO:0000313" key="6">
    <source>
        <dbReference type="Proteomes" id="UP000642748"/>
    </source>
</evidence>
<dbReference type="InterPro" id="IPR027417">
    <property type="entry name" value="P-loop_NTPase"/>
</dbReference>
<evidence type="ECO:0000259" key="4">
    <source>
        <dbReference type="PROSITE" id="PS50893"/>
    </source>
</evidence>
<dbReference type="InterPro" id="IPR047641">
    <property type="entry name" value="ABC_transpr_MalK/UgpC-like"/>
</dbReference>
<dbReference type="FunFam" id="3.40.50.300:FF:000042">
    <property type="entry name" value="Maltose/maltodextrin ABC transporter, ATP-binding protein"/>
    <property type="match status" value="1"/>
</dbReference>
<name>A0A8J3QZS1_9ACTN</name>
<dbReference type="InterPro" id="IPR003593">
    <property type="entry name" value="AAA+_ATPase"/>
</dbReference>
<dbReference type="InterPro" id="IPR008995">
    <property type="entry name" value="Mo/tungstate-bd_C_term_dom"/>
</dbReference>
<dbReference type="AlphaFoldDB" id="A0A8J3QZS1"/>
<dbReference type="Pfam" id="PF08402">
    <property type="entry name" value="TOBE_2"/>
    <property type="match status" value="1"/>
</dbReference>
<dbReference type="InterPro" id="IPR012340">
    <property type="entry name" value="NA-bd_OB-fold"/>
</dbReference>
<keyword evidence="1" id="KW-0813">Transport</keyword>
<feature type="domain" description="ABC transporter" evidence="4">
    <location>
        <begin position="5"/>
        <end position="236"/>
    </location>
</feature>
<evidence type="ECO:0000256" key="2">
    <source>
        <dbReference type="ARBA" id="ARBA00022741"/>
    </source>
</evidence>